<accession>K1RPQ7</accession>
<dbReference type="AlphaFoldDB" id="K1RPQ7"/>
<name>K1RPQ7_MAGGI</name>
<proteinExistence type="predicted"/>
<reference evidence="1" key="1">
    <citation type="journal article" date="2012" name="Nature">
        <title>The oyster genome reveals stress adaptation and complexity of shell formation.</title>
        <authorList>
            <person name="Zhang G."/>
            <person name="Fang X."/>
            <person name="Guo X."/>
            <person name="Li L."/>
            <person name="Luo R."/>
            <person name="Xu F."/>
            <person name="Yang P."/>
            <person name="Zhang L."/>
            <person name="Wang X."/>
            <person name="Qi H."/>
            <person name="Xiong Z."/>
            <person name="Que H."/>
            <person name="Xie Y."/>
            <person name="Holland P.W."/>
            <person name="Paps J."/>
            <person name="Zhu Y."/>
            <person name="Wu F."/>
            <person name="Chen Y."/>
            <person name="Wang J."/>
            <person name="Peng C."/>
            <person name="Meng J."/>
            <person name="Yang L."/>
            <person name="Liu J."/>
            <person name="Wen B."/>
            <person name="Zhang N."/>
            <person name="Huang Z."/>
            <person name="Zhu Q."/>
            <person name="Feng Y."/>
            <person name="Mount A."/>
            <person name="Hedgecock D."/>
            <person name="Xu Z."/>
            <person name="Liu Y."/>
            <person name="Domazet-Loso T."/>
            <person name="Du Y."/>
            <person name="Sun X."/>
            <person name="Zhang S."/>
            <person name="Liu B."/>
            <person name="Cheng P."/>
            <person name="Jiang X."/>
            <person name="Li J."/>
            <person name="Fan D."/>
            <person name="Wang W."/>
            <person name="Fu W."/>
            <person name="Wang T."/>
            <person name="Wang B."/>
            <person name="Zhang J."/>
            <person name="Peng Z."/>
            <person name="Li Y."/>
            <person name="Li N."/>
            <person name="Wang J."/>
            <person name="Chen M."/>
            <person name="He Y."/>
            <person name="Tan F."/>
            <person name="Song X."/>
            <person name="Zheng Q."/>
            <person name="Huang R."/>
            <person name="Yang H."/>
            <person name="Du X."/>
            <person name="Chen L."/>
            <person name="Yang M."/>
            <person name="Gaffney P.M."/>
            <person name="Wang S."/>
            <person name="Luo L."/>
            <person name="She Z."/>
            <person name="Ming Y."/>
            <person name="Huang W."/>
            <person name="Zhang S."/>
            <person name="Huang B."/>
            <person name="Zhang Y."/>
            <person name="Qu T."/>
            <person name="Ni P."/>
            <person name="Miao G."/>
            <person name="Wang J."/>
            <person name="Wang Q."/>
            <person name="Steinberg C.E."/>
            <person name="Wang H."/>
            <person name="Li N."/>
            <person name="Qian L."/>
            <person name="Zhang G."/>
            <person name="Li Y."/>
            <person name="Yang H."/>
            <person name="Liu X."/>
            <person name="Wang J."/>
            <person name="Yin Y."/>
            <person name="Wang J."/>
        </authorList>
    </citation>
    <scope>NUCLEOTIDE SEQUENCE [LARGE SCALE GENOMIC DNA]</scope>
    <source>
        <strain evidence="1">05x7-T-G4-1.051#20</strain>
    </source>
</reference>
<protein>
    <submittedName>
        <fullName evidence="1">Uncharacterized protein</fullName>
    </submittedName>
</protein>
<evidence type="ECO:0000313" key="1">
    <source>
        <dbReference type="EMBL" id="EKC36386.1"/>
    </source>
</evidence>
<dbReference type="InParanoid" id="K1RPQ7"/>
<dbReference type="EMBL" id="JH818967">
    <property type="protein sequence ID" value="EKC36386.1"/>
    <property type="molecule type" value="Genomic_DNA"/>
</dbReference>
<gene>
    <name evidence="1" type="ORF">CGI_10015696</name>
</gene>
<sequence length="92" mass="10432">MSQNQTNSSDDTMEILQPCVQNQGDTDAHAHPMARQLTTTSTVSDNQPQQNIYTKLVRCYNKTVKASQQLSILKMLYIYLMGFLLGLQHLID</sequence>
<dbReference type="HOGENOM" id="CLU_2415444_0_0_1"/>
<organism evidence="1">
    <name type="scientific">Magallana gigas</name>
    <name type="common">Pacific oyster</name>
    <name type="synonym">Crassostrea gigas</name>
    <dbReference type="NCBI Taxonomy" id="29159"/>
    <lineage>
        <taxon>Eukaryota</taxon>
        <taxon>Metazoa</taxon>
        <taxon>Spiralia</taxon>
        <taxon>Lophotrochozoa</taxon>
        <taxon>Mollusca</taxon>
        <taxon>Bivalvia</taxon>
        <taxon>Autobranchia</taxon>
        <taxon>Pteriomorphia</taxon>
        <taxon>Ostreida</taxon>
        <taxon>Ostreoidea</taxon>
        <taxon>Ostreidae</taxon>
        <taxon>Magallana</taxon>
    </lineage>
</organism>